<sequence length="342" mass="36608">MKCVVKAAAGSGHLALVNRPVPEPGAHEVLIKVHALAICGTDVHIAEWSQFASDRMKPPMIIGHEFSGEVAAKGALVTQLAIGDTVSAETHIVCHTCEACRRNDFHVCSHTETIGLSRDGALAEYIVIPAENAIRFNKTLSWETLSLMEPYIAAVHAATAFPAAGNSAAVIGCGPIGAMAVGVLKQCGAANVIVVEPNEARLKKGGEMGADHLVNPVGIDLARAIRTVNEDRPVDVVFDFSGNVDAIEQSLSYIRPGGRLSVLGLSDHLLKLRLDRFVYNGLTLQGIAGRRLYGDWETGRGLLRAGLRLDPIITHVLPMENYQKGINLMKTGQCCKCVLKIE</sequence>
<comment type="cofactor">
    <cofactor evidence="4">
        <name>Zn(2+)</name>
        <dbReference type="ChEBI" id="CHEBI:29105"/>
    </cofactor>
</comment>
<dbReference type="InParanoid" id="A0A0J6WUW3"/>
<evidence type="ECO:0000259" key="5">
    <source>
        <dbReference type="SMART" id="SM00829"/>
    </source>
</evidence>
<evidence type="ECO:0000313" key="6">
    <source>
        <dbReference type="EMBL" id="KMO87335.1"/>
    </source>
</evidence>
<dbReference type="Gene3D" id="3.90.180.10">
    <property type="entry name" value="Medium-chain alcohol dehydrogenases, catalytic domain"/>
    <property type="match status" value="1"/>
</dbReference>
<protein>
    <recommendedName>
        <fullName evidence="5">Enoyl reductase (ER) domain-containing protein</fullName>
    </recommendedName>
</protein>
<dbReference type="PANTHER" id="PTHR43401">
    <property type="entry name" value="L-THREONINE 3-DEHYDROGENASE"/>
    <property type="match status" value="1"/>
</dbReference>
<evidence type="ECO:0000256" key="2">
    <source>
        <dbReference type="ARBA" id="ARBA00022833"/>
    </source>
</evidence>
<dbReference type="EMBL" id="LEKT01000007">
    <property type="protein sequence ID" value="KMO87335.1"/>
    <property type="molecule type" value="Genomic_DNA"/>
</dbReference>
<dbReference type="PROSITE" id="PS00059">
    <property type="entry name" value="ADH_ZINC"/>
    <property type="match status" value="1"/>
</dbReference>
<name>A0A0J6WUW3_9FIRM</name>
<dbReference type="SUPFAM" id="SSF51735">
    <property type="entry name" value="NAD(P)-binding Rossmann-fold domains"/>
    <property type="match status" value="1"/>
</dbReference>
<feature type="domain" description="Enoyl reductase (ER)" evidence="5">
    <location>
        <begin position="10"/>
        <end position="339"/>
    </location>
</feature>
<dbReference type="Proteomes" id="UP000036503">
    <property type="component" value="Unassembled WGS sequence"/>
</dbReference>
<gene>
    <name evidence="6" type="ORF">AB840_03625</name>
</gene>
<comment type="caution">
    <text evidence="6">The sequence shown here is derived from an EMBL/GenBank/DDBJ whole genome shotgun (WGS) entry which is preliminary data.</text>
</comment>
<dbReference type="PATRIC" id="fig|1122219.3.peg.2822"/>
<dbReference type="Pfam" id="PF08240">
    <property type="entry name" value="ADH_N"/>
    <property type="match status" value="1"/>
</dbReference>
<dbReference type="PANTHER" id="PTHR43401:SF2">
    <property type="entry name" value="L-THREONINE 3-DEHYDROGENASE"/>
    <property type="match status" value="1"/>
</dbReference>
<keyword evidence="2 4" id="KW-0862">Zinc</keyword>
<reference evidence="6 7" key="1">
    <citation type="submission" date="2015-06" db="EMBL/GenBank/DDBJ databases">
        <title>Draft genome sequence of beer spoilage bacterium Megasphaera cerevisiae type strain 20462.</title>
        <authorList>
            <person name="Kutumbaka K."/>
            <person name="Pasmowitz J."/>
            <person name="Mategko J."/>
            <person name="Reyes D."/>
            <person name="Friedrich A."/>
            <person name="Han S."/>
            <person name="Martens-Habbena W."/>
            <person name="Neal-McKinney J."/>
            <person name="Janagama H.K."/>
            <person name="Nadala C."/>
            <person name="Samadpour M."/>
        </authorList>
    </citation>
    <scope>NUCLEOTIDE SEQUENCE [LARGE SCALE GENOMIC DNA]</scope>
    <source>
        <strain evidence="6 7">DSM 20462</strain>
    </source>
</reference>
<accession>A0A0J6WUW3</accession>
<keyword evidence="3" id="KW-0560">Oxidoreductase</keyword>
<dbReference type="InterPro" id="IPR002328">
    <property type="entry name" value="ADH_Zn_CS"/>
</dbReference>
<dbReference type="InterPro" id="IPR011032">
    <property type="entry name" value="GroES-like_sf"/>
</dbReference>
<dbReference type="InterPro" id="IPR036291">
    <property type="entry name" value="NAD(P)-bd_dom_sf"/>
</dbReference>
<evidence type="ECO:0000256" key="3">
    <source>
        <dbReference type="ARBA" id="ARBA00023002"/>
    </source>
</evidence>
<evidence type="ECO:0000256" key="4">
    <source>
        <dbReference type="RuleBase" id="RU361277"/>
    </source>
</evidence>
<dbReference type="InterPro" id="IPR013149">
    <property type="entry name" value="ADH-like_C"/>
</dbReference>
<dbReference type="STRING" id="39029.BSR42_01715"/>
<proteinExistence type="inferred from homology"/>
<dbReference type="SUPFAM" id="SSF50129">
    <property type="entry name" value="GroES-like"/>
    <property type="match status" value="1"/>
</dbReference>
<evidence type="ECO:0000313" key="7">
    <source>
        <dbReference type="Proteomes" id="UP000036503"/>
    </source>
</evidence>
<dbReference type="FunCoup" id="A0A0J6WUW3">
    <property type="interactions" value="54"/>
</dbReference>
<dbReference type="InterPro" id="IPR020843">
    <property type="entry name" value="ER"/>
</dbReference>
<dbReference type="InterPro" id="IPR050129">
    <property type="entry name" value="Zn_alcohol_dh"/>
</dbReference>
<keyword evidence="1 4" id="KW-0479">Metal-binding</keyword>
<dbReference type="GO" id="GO:0016491">
    <property type="term" value="F:oxidoreductase activity"/>
    <property type="evidence" value="ECO:0007669"/>
    <property type="project" value="UniProtKB-KW"/>
</dbReference>
<evidence type="ECO:0000256" key="1">
    <source>
        <dbReference type="ARBA" id="ARBA00022723"/>
    </source>
</evidence>
<comment type="similarity">
    <text evidence="4">Belongs to the zinc-containing alcohol dehydrogenase family.</text>
</comment>
<dbReference type="GO" id="GO:0008270">
    <property type="term" value="F:zinc ion binding"/>
    <property type="evidence" value="ECO:0007669"/>
    <property type="project" value="InterPro"/>
</dbReference>
<dbReference type="Gene3D" id="3.40.50.720">
    <property type="entry name" value="NAD(P)-binding Rossmann-like Domain"/>
    <property type="match status" value="1"/>
</dbReference>
<keyword evidence="7" id="KW-1185">Reference proteome</keyword>
<organism evidence="6 7">
    <name type="scientific">Megasphaera cerevisiae DSM 20462</name>
    <dbReference type="NCBI Taxonomy" id="1122219"/>
    <lineage>
        <taxon>Bacteria</taxon>
        <taxon>Bacillati</taxon>
        <taxon>Bacillota</taxon>
        <taxon>Negativicutes</taxon>
        <taxon>Veillonellales</taxon>
        <taxon>Veillonellaceae</taxon>
        <taxon>Megasphaera</taxon>
    </lineage>
</organism>
<dbReference type="AlphaFoldDB" id="A0A0J6WUW3"/>
<dbReference type="SMART" id="SM00829">
    <property type="entry name" value="PKS_ER"/>
    <property type="match status" value="1"/>
</dbReference>
<dbReference type="Pfam" id="PF00107">
    <property type="entry name" value="ADH_zinc_N"/>
    <property type="match status" value="1"/>
</dbReference>
<dbReference type="InterPro" id="IPR013154">
    <property type="entry name" value="ADH-like_N"/>
</dbReference>